<feature type="domain" description="EAL" evidence="6">
    <location>
        <begin position="542"/>
        <end position="796"/>
    </location>
</feature>
<feature type="domain" description="Response regulatory" evidence="3">
    <location>
        <begin position="7"/>
        <end position="121"/>
    </location>
</feature>
<feature type="domain" description="PAS" evidence="4">
    <location>
        <begin position="238"/>
        <end position="284"/>
    </location>
</feature>
<dbReference type="Gene3D" id="3.30.450.20">
    <property type="entry name" value="PAS domain"/>
    <property type="match status" value="1"/>
</dbReference>
<dbReference type="InterPro" id="IPR052155">
    <property type="entry name" value="Biofilm_reg_signaling"/>
</dbReference>
<dbReference type="FunFam" id="3.30.70.270:FF:000001">
    <property type="entry name" value="Diguanylate cyclase domain protein"/>
    <property type="match status" value="1"/>
</dbReference>
<dbReference type="InterPro" id="IPR001633">
    <property type="entry name" value="EAL_dom"/>
</dbReference>
<accession>A0A9E6MW52</accession>
<dbReference type="RefSeq" id="WP_273144772.1">
    <property type="nucleotide sequence ID" value="NZ_CP053675.1"/>
</dbReference>
<proteinExistence type="predicted"/>
<dbReference type="SUPFAM" id="SSF55073">
    <property type="entry name" value="Nucleotide cyclase"/>
    <property type="match status" value="1"/>
</dbReference>
<sequence length="801" mass="89828">MMKQKTRILVVDDDAHLRKTLADILRVKGYETVVAANGAEAIAAAKHETFSLLLIDLMLPDMSGLEVMARIKAIAPLTEAIILTGHASMDTAIKATGQGAFSYVLKPYQMDDLLQKIKHGTEHQLAQEEILRLASFPRLHPSPVIEINLLGEVTYANPAAEKLFPDLISQGVSHPLLNGLSGFNERRSCMQLTDVFHEVEIGTGSGQATYEVHTYCIPGLDLIRIYAMDITQRKQAQADLRIASIVFESQEGITITDSKMAILRVNPTFTKITGYSAEEAIGNNPRLLKSGRHDAQFYAVMWESINRTGSWEGEIWNRRKSGEIYPEYIRITAVKDNDGVVTNYVGTFNDITTSKLASDEIKNLAFYDPLTHLPNRRLLMDRFRQALASSARSGRGGALLFIDLDNFKNLNDTLGHDIGDLLLQQVALRLESCVRECDTVARLGGDEFVVMLEELSEHDVEAAEQTESVGSKIIAELNRSYQLATHTYHSTPSIGATIFSDHAESQDELLKQADIAMYQSKQAGRNTMRFFNPKMQEIINVRAALESELLRAFENRQFHMYYQIQVDSSQKILGAETLIRWIHPERGLVPPDQFIPLAEETGLILPIGYWGLETACIQLKAWEQDALTRDLILAVNVSAIQFRQEDFAAQVQVIVQRHAINPMRLKLELTESILQANIEDTISTMNILKKISIQFSLDDFGTGYSSLQYLKRLPLDQLKIDQSFVHDLATDSNDQAIVTTIIAMAHGLNLDVIAEGVETDEQRQFLLNKGCTHYQGYLFGRPMPIEQFEFLLQQSPVPSLM</sequence>
<dbReference type="GO" id="GO:0000160">
    <property type="term" value="P:phosphorelay signal transduction system"/>
    <property type="evidence" value="ECO:0007669"/>
    <property type="project" value="InterPro"/>
</dbReference>
<dbReference type="SUPFAM" id="SSF141868">
    <property type="entry name" value="EAL domain-like"/>
    <property type="match status" value="1"/>
</dbReference>
<evidence type="ECO:0000259" key="7">
    <source>
        <dbReference type="PROSITE" id="PS50887"/>
    </source>
</evidence>
<dbReference type="EMBL" id="CP071137">
    <property type="protein sequence ID" value="QWY77506.1"/>
    <property type="molecule type" value="Genomic_DNA"/>
</dbReference>
<dbReference type="AlphaFoldDB" id="A0A9E6MW52"/>
<dbReference type="InterPro" id="IPR000160">
    <property type="entry name" value="GGDEF_dom"/>
</dbReference>
<feature type="domain" description="PAC" evidence="5">
    <location>
        <begin position="311"/>
        <end position="363"/>
    </location>
</feature>
<dbReference type="GO" id="GO:0071111">
    <property type="term" value="F:cyclic-guanylate-specific phosphodiesterase activity"/>
    <property type="evidence" value="ECO:0007669"/>
    <property type="project" value="UniProtKB-EC"/>
</dbReference>
<dbReference type="InterPro" id="IPR001610">
    <property type="entry name" value="PAC"/>
</dbReference>
<protein>
    <submittedName>
        <fullName evidence="8">EAL domain-containing protein</fullName>
    </submittedName>
</protein>
<dbReference type="InterPro" id="IPR011006">
    <property type="entry name" value="CheY-like_superfamily"/>
</dbReference>
<dbReference type="SMART" id="SM00448">
    <property type="entry name" value="REC"/>
    <property type="match status" value="1"/>
</dbReference>
<evidence type="ECO:0000256" key="2">
    <source>
        <dbReference type="PROSITE-ProRule" id="PRU00169"/>
    </source>
</evidence>
<dbReference type="Pfam" id="PF13426">
    <property type="entry name" value="PAS_9"/>
    <property type="match status" value="1"/>
</dbReference>
<evidence type="ECO:0000313" key="9">
    <source>
        <dbReference type="Proteomes" id="UP000683551"/>
    </source>
</evidence>
<comment type="catalytic activity">
    <reaction evidence="1">
        <text>3',3'-c-di-GMP + H2O = 5'-phosphoguanylyl(3'-&gt;5')guanosine + H(+)</text>
        <dbReference type="Rhea" id="RHEA:24902"/>
        <dbReference type="ChEBI" id="CHEBI:15377"/>
        <dbReference type="ChEBI" id="CHEBI:15378"/>
        <dbReference type="ChEBI" id="CHEBI:58754"/>
        <dbReference type="ChEBI" id="CHEBI:58805"/>
        <dbReference type="EC" id="3.1.4.52"/>
    </reaction>
    <physiologicalReaction direction="left-to-right" evidence="1">
        <dbReference type="Rhea" id="RHEA:24903"/>
    </physiologicalReaction>
</comment>
<dbReference type="Gene3D" id="3.30.70.270">
    <property type="match status" value="1"/>
</dbReference>
<name>A0A9E6MW52_9PROT</name>
<dbReference type="SUPFAM" id="SSF52172">
    <property type="entry name" value="CheY-like"/>
    <property type="match status" value="1"/>
</dbReference>
<dbReference type="SMART" id="SM00267">
    <property type="entry name" value="GGDEF"/>
    <property type="match status" value="1"/>
</dbReference>
<dbReference type="InterPro" id="IPR043128">
    <property type="entry name" value="Rev_trsase/Diguanyl_cyclase"/>
</dbReference>
<dbReference type="CDD" id="cd01949">
    <property type="entry name" value="GGDEF"/>
    <property type="match status" value="1"/>
</dbReference>
<dbReference type="InterPro" id="IPR000700">
    <property type="entry name" value="PAS-assoc_C"/>
</dbReference>
<dbReference type="SMART" id="SM00052">
    <property type="entry name" value="EAL"/>
    <property type="match status" value="1"/>
</dbReference>
<evidence type="ECO:0000259" key="5">
    <source>
        <dbReference type="PROSITE" id="PS50113"/>
    </source>
</evidence>
<dbReference type="PROSITE" id="PS50887">
    <property type="entry name" value="GGDEF"/>
    <property type="match status" value="1"/>
</dbReference>
<gene>
    <name evidence="8" type="ORF">JZL65_13780</name>
</gene>
<dbReference type="PANTHER" id="PTHR44757">
    <property type="entry name" value="DIGUANYLATE CYCLASE DGCP"/>
    <property type="match status" value="1"/>
</dbReference>
<dbReference type="FunFam" id="3.20.20.450:FF:000001">
    <property type="entry name" value="Cyclic di-GMP phosphodiesterase yahA"/>
    <property type="match status" value="1"/>
</dbReference>
<dbReference type="PROSITE" id="PS50113">
    <property type="entry name" value="PAC"/>
    <property type="match status" value="1"/>
</dbReference>
<dbReference type="SUPFAM" id="SSF55785">
    <property type="entry name" value="PYP-like sensor domain (PAS domain)"/>
    <property type="match status" value="1"/>
</dbReference>
<dbReference type="Proteomes" id="UP000683551">
    <property type="component" value="Chromosome"/>
</dbReference>
<dbReference type="Pfam" id="PF00563">
    <property type="entry name" value="EAL"/>
    <property type="match status" value="1"/>
</dbReference>
<organism evidence="8 9">
    <name type="scientific">Ferrovum myxofaciens</name>
    <dbReference type="NCBI Taxonomy" id="416213"/>
    <lineage>
        <taxon>Bacteria</taxon>
        <taxon>Pseudomonadati</taxon>
        <taxon>Pseudomonadota</taxon>
        <taxon>Betaproteobacteria</taxon>
        <taxon>Ferrovales</taxon>
        <taxon>Ferrovaceae</taxon>
        <taxon>Ferrovum</taxon>
    </lineage>
</organism>
<dbReference type="GO" id="GO:0071732">
    <property type="term" value="P:cellular response to nitric oxide"/>
    <property type="evidence" value="ECO:0007669"/>
    <property type="project" value="UniProtKB-ARBA"/>
</dbReference>
<dbReference type="InterPro" id="IPR035919">
    <property type="entry name" value="EAL_sf"/>
</dbReference>
<evidence type="ECO:0000259" key="6">
    <source>
        <dbReference type="PROSITE" id="PS50883"/>
    </source>
</evidence>
<evidence type="ECO:0000259" key="3">
    <source>
        <dbReference type="PROSITE" id="PS50110"/>
    </source>
</evidence>
<dbReference type="SMART" id="SM00086">
    <property type="entry name" value="PAC"/>
    <property type="match status" value="1"/>
</dbReference>
<dbReference type="PROSITE" id="PS50112">
    <property type="entry name" value="PAS"/>
    <property type="match status" value="1"/>
</dbReference>
<dbReference type="Pfam" id="PF00072">
    <property type="entry name" value="Response_reg"/>
    <property type="match status" value="1"/>
</dbReference>
<feature type="modified residue" description="4-aspartylphosphate" evidence="2">
    <location>
        <position position="56"/>
    </location>
</feature>
<evidence type="ECO:0000256" key="1">
    <source>
        <dbReference type="ARBA" id="ARBA00051114"/>
    </source>
</evidence>
<dbReference type="PROSITE" id="PS50110">
    <property type="entry name" value="RESPONSE_REGULATORY"/>
    <property type="match status" value="1"/>
</dbReference>
<dbReference type="NCBIfam" id="TIGR00229">
    <property type="entry name" value="sensory_box"/>
    <property type="match status" value="1"/>
</dbReference>
<dbReference type="InterPro" id="IPR035965">
    <property type="entry name" value="PAS-like_dom_sf"/>
</dbReference>
<reference evidence="8" key="1">
    <citation type="submission" date="2021-02" db="EMBL/GenBank/DDBJ databases">
        <title>Comparative genomics of Ferrovum myxofaciens strains, predominant extremophile bacteria forming large biofilm stalactites in acid mine ecosystems.</title>
        <authorList>
            <person name="Burkartova K."/>
            <person name="Ridl J."/>
            <person name="Pajer P."/>
            <person name="Falteisek L."/>
        </authorList>
    </citation>
    <scope>NUCLEOTIDE SEQUENCE</scope>
    <source>
        <strain evidence="8">MI1III</strain>
    </source>
</reference>
<dbReference type="CDD" id="cd01948">
    <property type="entry name" value="EAL"/>
    <property type="match status" value="1"/>
</dbReference>
<dbReference type="InterPro" id="IPR001789">
    <property type="entry name" value="Sig_transdc_resp-reg_receiver"/>
</dbReference>
<dbReference type="Pfam" id="PF00990">
    <property type="entry name" value="GGDEF"/>
    <property type="match status" value="1"/>
</dbReference>
<dbReference type="InterPro" id="IPR000014">
    <property type="entry name" value="PAS"/>
</dbReference>
<feature type="domain" description="GGDEF" evidence="7">
    <location>
        <begin position="395"/>
        <end position="533"/>
    </location>
</feature>
<keyword evidence="2" id="KW-0597">Phosphoprotein</keyword>
<dbReference type="NCBIfam" id="TIGR00254">
    <property type="entry name" value="GGDEF"/>
    <property type="match status" value="1"/>
</dbReference>
<dbReference type="InterPro" id="IPR029787">
    <property type="entry name" value="Nucleotide_cyclase"/>
</dbReference>
<dbReference type="CDD" id="cd00130">
    <property type="entry name" value="PAS"/>
    <property type="match status" value="1"/>
</dbReference>
<dbReference type="SMART" id="SM00091">
    <property type="entry name" value="PAS"/>
    <property type="match status" value="2"/>
</dbReference>
<dbReference type="PROSITE" id="PS50883">
    <property type="entry name" value="EAL"/>
    <property type="match status" value="1"/>
</dbReference>
<dbReference type="Gene3D" id="3.40.50.2300">
    <property type="match status" value="1"/>
</dbReference>
<evidence type="ECO:0000313" key="8">
    <source>
        <dbReference type="EMBL" id="QWY77506.1"/>
    </source>
</evidence>
<evidence type="ECO:0000259" key="4">
    <source>
        <dbReference type="PROSITE" id="PS50112"/>
    </source>
</evidence>
<dbReference type="PANTHER" id="PTHR44757:SF2">
    <property type="entry name" value="BIOFILM ARCHITECTURE MAINTENANCE PROTEIN MBAA"/>
    <property type="match status" value="1"/>
</dbReference>
<dbReference type="Gene3D" id="3.20.20.450">
    <property type="entry name" value="EAL domain"/>
    <property type="match status" value="1"/>
</dbReference>